<reference evidence="14" key="1">
    <citation type="submission" date="2020-03" db="EMBL/GenBank/DDBJ databases">
        <authorList>
            <person name="Weist P."/>
        </authorList>
    </citation>
    <scope>NUCLEOTIDE SEQUENCE</scope>
</reference>
<comment type="caution">
    <text evidence="14">The sequence shown here is derived from an EMBL/GenBank/DDBJ whole genome shotgun (WGS) entry which is preliminary data.</text>
</comment>
<dbReference type="FunFam" id="3.30.160.60:FF:001158">
    <property type="entry name" value="zinc finger protein 22"/>
    <property type="match status" value="1"/>
</dbReference>
<dbReference type="Pfam" id="PF00096">
    <property type="entry name" value="zf-C2H2"/>
    <property type="match status" value="2"/>
</dbReference>
<comment type="subcellular location">
    <subcellularLocation>
        <location evidence="1">Nucleus</location>
    </subcellularLocation>
</comment>
<feature type="domain" description="C2H2-type" evidence="13">
    <location>
        <begin position="258"/>
        <end position="285"/>
    </location>
</feature>
<evidence type="ECO:0000313" key="14">
    <source>
        <dbReference type="EMBL" id="CAB1440086.1"/>
    </source>
</evidence>
<evidence type="ECO:0000256" key="5">
    <source>
        <dbReference type="ARBA" id="ARBA00022771"/>
    </source>
</evidence>
<organism evidence="14 15">
    <name type="scientific">Pleuronectes platessa</name>
    <name type="common">European plaice</name>
    <dbReference type="NCBI Taxonomy" id="8262"/>
    <lineage>
        <taxon>Eukaryota</taxon>
        <taxon>Metazoa</taxon>
        <taxon>Chordata</taxon>
        <taxon>Craniata</taxon>
        <taxon>Vertebrata</taxon>
        <taxon>Euteleostomi</taxon>
        <taxon>Actinopterygii</taxon>
        <taxon>Neopterygii</taxon>
        <taxon>Teleostei</taxon>
        <taxon>Neoteleostei</taxon>
        <taxon>Acanthomorphata</taxon>
        <taxon>Carangaria</taxon>
        <taxon>Pleuronectiformes</taxon>
        <taxon>Pleuronectoidei</taxon>
        <taxon>Pleuronectidae</taxon>
        <taxon>Pleuronectes</taxon>
    </lineage>
</organism>
<name>A0A9N7UZQ8_PLEPL</name>
<dbReference type="GO" id="GO:0008270">
    <property type="term" value="F:zinc ion binding"/>
    <property type="evidence" value="ECO:0007669"/>
    <property type="project" value="UniProtKB-KW"/>
</dbReference>
<evidence type="ECO:0000256" key="11">
    <source>
        <dbReference type="PROSITE-ProRule" id="PRU00042"/>
    </source>
</evidence>
<dbReference type="PANTHER" id="PTHR24399">
    <property type="entry name" value="ZINC FINGER AND BTB DOMAIN-CONTAINING"/>
    <property type="match status" value="1"/>
</dbReference>
<dbReference type="Proteomes" id="UP001153269">
    <property type="component" value="Unassembled WGS sequence"/>
</dbReference>
<evidence type="ECO:0000256" key="1">
    <source>
        <dbReference type="ARBA" id="ARBA00004123"/>
    </source>
</evidence>
<evidence type="ECO:0000256" key="12">
    <source>
        <dbReference type="SAM" id="MobiDB-lite"/>
    </source>
</evidence>
<dbReference type="SUPFAM" id="SSF57667">
    <property type="entry name" value="beta-beta-alpha zinc fingers"/>
    <property type="match status" value="2"/>
</dbReference>
<evidence type="ECO:0000256" key="3">
    <source>
        <dbReference type="ARBA" id="ARBA00022723"/>
    </source>
</evidence>
<dbReference type="EMBL" id="CADEAL010002391">
    <property type="protein sequence ID" value="CAB1440086.1"/>
    <property type="molecule type" value="Genomic_DNA"/>
</dbReference>
<dbReference type="PANTHER" id="PTHR24399:SF23">
    <property type="entry name" value="C2H2-TYPE DOMAIN-CONTAINING PROTEIN"/>
    <property type="match status" value="1"/>
</dbReference>
<dbReference type="GO" id="GO:0001817">
    <property type="term" value="P:regulation of cytokine production"/>
    <property type="evidence" value="ECO:0007669"/>
    <property type="project" value="TreeGrafter"/>
</dbReference>
<feature type="domain" description="C2H2-type" evidence="13">
    <location>
        <begin position="286"/>
        <end position="313"/>
    </location>
</feature>
<dbReference type="InterPro" id="IPR036236">
    <property type="entry name" value="Znf_C2H2_sf"/>
</dbReference>
<dbReference type="Gene3D" id="3.30.160.60">
    <property type="entry name" value="Classic Zinc Finger"/>
    <property type="match status" value="3"/>
</dbReference>
<keyword evidence="5 11" id="KW-0863">Zinc-finger</keyword>
<evidence type="ECO:0000256" key="9">
    <source>
        <dbReference type="ARBA" id="ARBA00023163"/>
    </source>
</evidence>
<dbReference type="GO" id="GO:0001227">
    <property type="term" value="F:DNA-binding transcription repressor activity, RNA polymerase II-specific"/>
    <property type="evidence" value="ECO:0007669"/>
    <property type="project" value="TreeGrafter"/>
</dbReference>
<dbReference type="PROSITE" id="PS50157">
    <property type="entry name" value="ZINC_FINGER_C2H2_2"/>
    <property type="match status" value="3"/>
</dbReference>
<keyword evidence="7" id="KW-0805">Transcription regulation</keyword>
<evidence type="ECO:0000259" key="13">
    <source>
        <dbReference type="PROSITE" id="PS50157"/>
    </source>
</evidence>
<keyword evidence="3" id="KW-0479">Metal-binding</keyword>
<dbReference type="GO" id="GO:0002682">
    <property type="term" value="P:regulation of immune system process"/>
    <property type="evidence" value="ECO:0007669"/>
    <property type="project" value="TreeGrafter"/>
</dbReference>
<evidence type="ECO:0000313" key="15">
    <source>
        <dbReference type="Proteomes" id="UP001153269"/>
    </source>
</evidence>
<keyword evidence="8" id="KW-0238">DNA-binding</keyword>
<feature type="compositionally biased region" description="Basic and acidic residues" evidence="12">
    <location>
        <begin position="444"/>
        <end position="454"/>
    </location>
</feature>
<evidence type="ECO:0000256" key="4">
    <source>
        <dbReference type="ARBA" id="ARBA00022737"/>
    </source>
</evidence>
<evidence type="ECO:0000256" key="6">
    <source>
        <dbReference type="ARBA" id="ARBA00022833"/>
    </source>
</evidence>
<comment type="similarity">
    <text evidence="2">Belongs to the krueppel C2H2-type zinc-finger protein family.</text>
</comment>
<dbReference type="AlphaFoldDB" id="A0A9N7UZQ8"/>
<keyword evidence="6" id="KW-0862">Zinc</keyword>
<dbReference type="GO" id="GO:0005654">
    <property type="term" value="C:nucleoplasm"/>
    <property type="evidence" value="ECO:0007669"/>
    <property type="project" value="TreeGrafter"/>
</dbReference>
<accession>A0A9N7UZQ8</accession>
<dbReference type="SMART" id="SM00355">
    <property type="entry name" value="ZnF_C2H2"/>
    <property type="match status" value="3"/>
</dbReference>
<evidence type="ECO:0000256" key="7">
    <source>
        <dbReference type="ARBA" id="ARBA00023015"/>
    </source>
</evidence>
<gene>
    <name evidence="14" type="ORF">PLEPLA_LOCUS27852</name>
</gene>
<dbReference type="InterPro" id="IPR013087">
    <property type="entry name" value="Znf_C2H2_type"/>
</dbReference>
<keyword evidence="10" id="KW-0539">Nucleus</keyword>
<keyword evidence="15" id="KW-1185">Reference proteome</keyword>
<feature type="region of interest" description="Disordered" evidence="12">
    <location>
        <begin position="397"/>
        <end position="454"/>
    </location>
</feature>
<sequence>MSKIERLNVRVEKLLCSAVQEVLEVVRETVWEYQEKTARTQRENQSLRRRLQELQPKIDLDSGGAVLQIPIATQQAEVEQRENHELVDDPEPAYKDVSDSFADIDCEASLTTPCLSPEATTESHLHDDNLSNPRTLKIETDDRLSSPTTNPVEPTATITIKENVSVLSLTSDQMKEEPMLDEETLHTNINHVYNDAGTSSTLGFEPPQPNSGLYNVSGFIFSQGHEPQSPIYTHTNIVGADSGSSDSASVQRNVRKNYCCSLCGRTFGHAGDYKKHSRVHTGEKPYCCSVCGKSFSQSGYLTVHLRYHTGEKPFGCSHCGKRFSHSSNLKKHQQTHLSEPAPRMSKLERLNARVAKLLSEAVQEVLEVVKETVSEYQEKTARTQRENKSLKRRLLELQDKITRESAPALPDSGPMPEEKRDTKDSQAGLQCHSDAQLRRHTHRASADEQPHTSP</sequence>
<dbReference type="GO" id="GO:0000978">
    <property type="term" value="F:RNA polymerase II cis-regulatory region sequence-specific DNA binding"/>
    <property type="evidence" value="ECO:0007669"/>
    <property type="project" value="TreeGrafter"/>
</dbReference>
<evidence type="ECO:0000256" key="2">
    <source>
        <dbReference type="ARBA" id="ARBA00006991"/>
    </source>
</evidence>
<protein>
    <recommendedName>
        <fullName evidence="13">C2H2-type domain-containing protein</fullName>
    </recommendedName>
</protein>
<evidence type="ECO:0000256" key="8">
    <source>
        <dbReference type="ARBA" id="ARBA00023125"/>
    </source>
</evidence>
<feature type="domain" description="C2H2-type" evidence="13">
    <location>
        <begin position="314"/>
        <end position="341"/>
    </location>
</feature>
<keyword evidence="9" id="KW-0804">Transcription</keyword>
<dbReference type="PROSITE" id="PS00028">
    <property type="entry name" value="ZINC_FINGER_C2H2_1"/>
    <property type="match status" value="3"/>
</dbReference>
<dbReference type="FunFam" id="3.30.160.60:FF:001954">
    <property type="entry name" value="Zinc finger protein 787"/>
    <property type="match status" value="1"/>
</dbReference>
<keyword evidence="4" id="KW-0677">Repeat</keyword>
<evidence type="ECO:0000256" key="10">
    <source>
        <dbReference type="ARBA" id="ARBA00023242"/>
    </source>
</evidence>
<proteinExistence type="inferred from homology"/>